<dbReference type="AlphaFoldDB" id="A0A0A2G429"/>
<dbReference type="InterPro" id="IPR024047">
    <property type="entry name" value="MM3350-like_sf"/>
</dbReference>
<dbReference type="EMBL" id="JQZW01000008">
    <property type="protein sequence ID" value="KGN97981.1"/>
    <property type="molecule type" value="Genomic_DNA"/>
</dbReference>
<gene>
    <name evidence="1" type="ORF">HQ36_03380</name>
</gene>
<dbReference type="Proteomes" id="UP000030134">
    <property type="component" value="Unassembled WGS sequence"/>
</dbReference>
<accession>A0A0A2G429</accession>
<dbReference type="OrthoDB" id="666725at2"/>
<evidence type="ECO:0000313" key="1">
    <source>
        <dbReference type="EMBL" id="KGN97981.1"/>
    </source>
</evidence>
<keyword evidence="2" id="KW-1185">Reference proteome</keyword>
<protein>
    <submittedName>
        <fullName evidence="1">Uncharacterized protein</fullName>
    </submittedName>
</protein>
<reference evidence="1 2" key="1">
    <citation type="submission" date="2014-08" db="EMBL/GenBank/DDBJ databases">
        <title>Porphyromonas gingivicanis strain:COT-022_OH1391 Genome sequencing.</title>
        <authorList>
            <person name="Wallis C."/>
            <person name="Deusch O."/>
            <person name="O'Flynn C."/>
            <person name="Davis I."/>
            <person name="Jospin G."/>
            <person name="Darling A.E."/>
            <person name="Coil D.A."/>
            <person name="Alexiev A."/>
            <person name="Horsfall A."/>
            <person name="Kirkwood N."/>
            <person name="Harris S."/>
            <person name="Eisen J.A."/>
        </authorList>
    </citation>
    <scope>NUCLEOTIDE SEQUENCE [LARGE SCALE GENOMIC DNA]</scope>
    <source>
        <strain evidence="2">COT-022 OH1391</strain>
    </source>
</reference>
<evidence type="ECO:0000313" key="2">
    <source>
        <dbReference type="Proteomes" id="UP000030134"/>
    </source>
</evidence>
<comment type="caution">
    <text evidence="1">The sequence shown here is derived from an EMBL/GenBank/DDBJ whole genome shotgun (WGS) entry which is preliminary data.</text>
</comment>
<dbReference type="STRING" id="266762.HQ36_03380"/>
<dbReference type="Gene3D" id="3.10.290.30">
    <property type="entry name" value="MM3350-like"/>
    <property type="match status" value="1"/>
</dbReference>
<name>A0A0A2G429_9PORP</name>
<sequence>MTYRLILLSPEKEDFECVFDIDAQATLEDLHYSILKLLEYPQDLFTSFIYSDACFNVQEEITLEEARERQITVASAFEDEERDLLYVFDTLLERCLYVKMVETNNTAIKEALLIRKKGEAPSPQLTNEEIESFLLEESTPFEMNEDAFLEDENFDEDIEYPSFEGDEDFGY</sequence>
<dbReference type="RefSeq" id="WP_025842525.1">
    <property type="nucleotide sequence ID" value="NZ_JQZW01000008.1"/>
</dbReference>
<organism evidence="1 2">
    <name type="scientific">Porphyromonas gingivicanis</name>
    <dbReference type="NCBI Taxonomy" id="266762"/>
    <lineage>
        <taxon>Bacteria</taxon>
        <taxon>Pseudomonadati</taxon>
        <taxon>Bacteroidota</taxon>
        <taxon>Bacteroidia</taxon>
        <taxon>Bacteroidales</taxon>
        <taxon>Porphyromonadaceae</taxon>
        <taxon>Porphyromonas</taxon>
    </lineage>
</organism>
<dbReference type="SUPFAM" id="SSF159941">
    <property type="entry name" value="MM3350-like"/>
    <property type="match status" value="1"/>
</dbReference>
<proteinExistence type="predicted"/>